<comment type="caution">
    <text evidence="5">The sequence shown here is derived from an EMBL/GenBank/DDBJ whole genome shotgun (WGS) entry which is preliminary data.</text>
</comment>
<dbReference type="HAMAP" id="MF_03014">
    <property type="entry name" value="KFase"/>
    <property type="match status" value="1"/>
</dbReference>
<feature type="short sequence motif" description="HGGXW" evidence="3">
    <location>
        <begin position="98"/>
        <end position="102"/>
    </location>
</feature>
<dbReference type="VEuPathDB" id="FungiDB:PV10_03060"/>
<dbReference type="UniPathway" id="UPA00333">
    <property type="reaction ID" value="UER00454"/>
</dbReference>
<comment type="function">
    <text evidence="3">Catalyzes the hydrolysis of N-formyl-L-kynurenine to L-kynurenine, the second step in the kynurenine pathway of tryptophan degradation. Kynurenine may be further oxidized to nicotinic acid, NAD(H) and NADP(H). Required for elimination of toxic metabolites.</text>
</comment>
<dbReference type="Proteomes" id="UP000288859">
    <property type="component" value="Unassembled WGS sequence"/>
</dbReference>
<evidence type="ECO:0000256" key="1">
    <source>
        <dbReference type="ARBA" id="ARBA00022801"/>
    </source>
</evidence>
<comment type="similarity">
    <text evidence="3">Belongs to the kynurenine formamidase family.</text>
</comment>
<feature type="active site" description="Nucleophile" evidence="3">
    <location>
        <position position="198"/>
    </location>
</feature>
<protein>
    <recommendedName>
        <fullName evidence="3">Kynurenine formamidase</fullName>
        <shortName evidence="3">KFA</shortName>
        <shortName evidence="3">KFase</shortName>
        <ecNumber evidence="3">3.5.1.9</ecNumber>
    </recommendedName>
    <alternativeName>
        <fullName evidence="3">Arylformamidase</fullName>
    </alternativeName>
    <alternativeName>
        <fullName evidence="3">N-formylkynurenine formamidase</fullName>
        <shortName evidence="3">FKF</shortName>
    </alternativeName>
</protein>
<dbReference type="InterPro" id="IPR000073">
    <property type="entry name" value="AB_hydrolase_1"/>
</dbReference>
<dbReference type="EMBL" id="NAJM01000034">
    <property type="protein sequence ID" value="RVX68911.1"/>
    <property type="molecule type" value="Genomic_DNA"/>
</dbReference>
<evidence type="ECO:0000313" key="5">
    <source>
        <dbReference type="EMBL" id="RVX68911.1"/>
    </source>
</evidence>
<dbReference type="Pfam" id="PF12697">
    <property type="entry name" value="Abhydrolase_6"/>
    <property type="match status" value="1"/>
</dbReference>
<evidence type="ECO:0000256" key="3">
    <source>
        <dbReference type="HAMAP-Rule" id="MF_03014"/>
    </source>
</evidence>
<name>A0A438MZV8_EXOME</name>
<evidence type="ECO:0000313" key="6">
    <source>
        <dbReference type="Proteomes" id="UP000288859"/>
    </source>
</evidence>
<reference evidence="5 6" key="1">
    <citation type="submission" date="2017-03" db="EMBL/GenBank/DDBJ databases">
        <title>Genomes of endolithic fungi from Antarctica.</title>
        <authorList>
            <person name="Coleine C."/>
            <person name="Masonjones S."/>
            <person name="Stajich J.E."/>
        </authorList>
    </citation>
    <scope>NUCLEOTIDE SEQUENCE [LARGE SCALE GENOMIC DNA]</scope>
    <source>
        <strain evidence="5 6">CCFEE 6314</strain>
    </source>
</reference>
<comment type="pathway">
    <text evidence="3">Amino-acid degradation; L-tryptophan degradation via kynurenine pathway; L-kynurenine from L-tryptophan: step 2/2.</text>
</comment>
<comment type="subunit">
    <text evidence="3">Homodimer.</text>
</comment>
<evidence type="ECO:0000259" key="4">
    <source>
        <dbReference type="Pfam" id="PF12697"/>
    </source>
</evidence>
<sequence length="360" mass="39713">MTTVPISNSTSSVDELWNSVPWQEYHSSSSSATSAAAATTVEAAAPPSSHRVWHKHQIPYLSGANALQHLDIWIPVAQNSSPPENLSSLHGTWVIYIHGGAWRDPAVTSSSFIPTLEHLFKSHESVLSQVAGFASISYTLSPYPNHPTDPSPPKDPSVPVDNSRIGRHPDHILDVLRALRFLQVKAGFGDDYVLLGHSCGATLAFQVLEDQARWGVIEASRLGVVKPKTIIGLSGLYDLPALIRDPGEKHAAWKWIYEELTRGAFGGDEKTWYDASPASVKDRVEEWGRNDGQVFLIQSKEDSLVPYRQMEDFLRSWQNSGASGVQVTELPASGDHDELWEKGDRIAEIVVEVLLQERQV</sequence>
<evidence type="ECO:0000256" key="2">
    <source>
        <dbReference type="ARBA" id="ARBA00023079"/>
    </source>
</evidence>
<dbReference type="InterPro" id="IPR029058">
    <property type="entry name" value="AB_hydrolase_fold"/>
</dbReference>
<gene>
    <name evidence="5" type="ORF">B0A52_07566</name>
</gene>
<dbReference type="SUPFAM" id="SSF53474">
    <property type="entry name" value="alpha/beta-Hydrolases"/>
    <property type="match status" value="1"/>
</dbReference>
<proteinExistence type="inferred from homology"/>
<dbReference type="Gene3D" id="3.40.50.1820">
    <property type="entry name" value="alpha/beta hydrolase"/>
    <property type="match status" value="1"/>
</dbReference>
<dbReference type="InterPro" id="IPR050300">
    <property type="entry name" value="GDXG_lipolytic_enzyme"/>
</dbReference>
<feature type="domain" description="AB hydrolase-1" evidence="4">
    <location>
        <begin position="94"/>
        <end position="348"/>
    </location>
</feature>
<feature type="active site" evidence="3">
    <location>
        <position position="336"/>
    </location>
</feature>
<dbReference type="PANTHER" id="PTHR48081">
    <property type="entry name" value="AB HYDROLASE SUPERFAMILY PROTEIN C4A8.06C"/>
    <property type="match status" value="1"/>
</dbReference>
<dbReference type="OrthoDB" id="420264at2759"/>
<dbReference type="GO" id="GO:0019441">
    <property type="term" value="P:L-tryptophan catabolic process to kynurenine"/>
    <property type="evidence" value="ECO:0007669"/>
    <property type="project" value="UniProtKB-UniRule"/>
</dbReference>
<dbReference type="InterPro" id="IPR027519">
    <property type="entry name" value="KFase_ver/fungi-typ"/>
</dbReference>
<comment type="domain">
    <text evidence="3">The main chain amide nitrogen atoms of the second glycine and its adjacent residue in the HGGXW motif define the oxyanion hole, and stabilize the oxyanion that forms during the nucleophilic attack by the catalytic serine during substrate cleavage.</text>
</comment>
<keyword evidence="1 3" id="KW-0378">Hydrolase</keyword>
<dbReference type="GO" id="GO:0004061">
    <property type="term" value="F:arylformamidase activity"/>
    <property type="evidence" value="ECO:0007669"/>
    <property type="project" value="UniProtKB-UniRule"/>
</dbReference>
<comment type="catalytic activity">
    <reaction evidence="3">
        <text>N-formyl-L-kynurenine + H2O = L-kynurenine + formate + H(+)</text>
        <dbReference type="Rhea" id="RHEA:13009"/>
        <dbReference type="ChEBI" id="CHEBI:15377"/>
        <dbReference type="ChEBI" id="CHEBI:15378"/>
        <dbReference type="ChEBI" id="CHEBI:15740"/>
        <dbReference type="ChEBI" id="CHEBI:57959"/>
        <dbReference type="ChEBI" id="CHEBI:58629"/>
        <dbReference type="EC" id="3.5.1.9"/>
    </reaction>
</comment>
<feature type="active site" evidence="3">
    <location>
        <position position="302"/>
    </location>
</feature>
<dbReference type="GO" id="GO:0034354">
    <property type="term" value="P:'de novo' NAD+ biosynthetic process from L-tryptophan"/>
    <property type="evidence" value="ECO:0007669"/>
    <property type="project" value="UniProtKB-UniRule"/>
</dbReference>
<accession>A0A438MZV8</accession>
<dbReference type="PANTHER" id="PTHR48081:SF33">
    <property type="entry name" value="KYNURENINE FORMAMIDASE"/>
    <property type="match status" value="1"/>
</dbReference>
<keyword evidence="2 3" id="KW-0823">Tryptophan catabolism</keyword>
<dbReference type="AlphaFoldDB" id="A0A438MZV8"/>
<dbReference type="EC" id="3.5.1.9" evidence="3"/>
<organism evidence="5 6">
    <name type="scientific">Exophiala mesophila</name>
    <name type="common">Black yeast-like fungus</name>
    <dbReference type="NCBI Taxonomy" id="212818"/>
    <lineage>
        <taxon>Eukaryota</taxon>
        <taxon>Fungi</taxon>
        <taxon>Dikarya</taxon>
        <taxon>Ascomycota</taxon>
        <taxon>Pezizomycotina</taxon>
        <taxon>Eurotiomycetes</taxon>
        <taxon>Chaetothyriomycetidae</taxon>
        <taxon>Chaetothyriales</taxon>
        <taxon>Herpotrichiellaceae</taxon>
        <taxon>Exophiala</taxon>
    </lineage>
</organism>